<dbReference type="GO" id="GO:0051377">
    <property type="term" value="F:mannose-ethanolamine phosphotransferase activity"/>
    <property type="evidence" value="ECO:0007669"/>
    <property type="project" value="InterPro"/>
</dbReference>
<evidence type="ECO:0000256" key="10">
    <source>
        <dbReference type="SAM" id="Phobius"/>
    </source>
</evidence>
<dbReference type="InterPro" id="IPR017850">
    <property type="entry name" value="Alkaline_phosphatase_core_sf"/>
</dbReference>
<dbReference type="GO" id="GO:0005789">
    <property type="term" value="C:endoplasmic reticulum membrane"/>
    <property type="evidence" value="ECO:0007669"/>
    <property type="project" value="UniProtKB-SubCell"/>
</dbReference>
<feature type="transmembrane region" description="Helical" evidence="10">
    <location>
        <begin position="516"/>
        <end position="536"/>
    </location>
</feature>
<evidence type="ECO:0008006" key="13">
    <source>
        <dbReference type="Google" id="ProtNLM"/>
    </source>
</evidence>
<evidence type="ECO:0000256" key="2">
    <source>
        <dbReference type="ARBA" id="ARBA00004687"/>
    </source>
</evidence>
<dbReference type="AlphaFoldDB" id="A0AAP0F7T7"/>
<feature type="transmembrane region" description="Helical" evidence="10">
    <location>
        <begin position="377"/>
        <end position="398"/>
    </location>
</feature>
<proteinExistence type="predicted"/>
<evidence type="ECO:0000313" key="12">
    <source>
        <dbReference type="Proteomes" id="UP001417504"/>
    </source>
</evidence>
<evidence type="ECO:0000256" key="1">
    <source>
        <dbReference type="ARBA" id="ARBA00004477"/>
    </source>
</evidence>
<feature type="transmembrane region" description="Helical" evidence="10">
    <location>
        <begin position="548"/>
        <end position="567"/>
    </location>
</feature>
<protein>
    <recommendedName>
        <fullName evidence="13">GPI ethanolamine phosphate transferase 3</fullName>
    </recommendedName>
</protein>
<name>A0AAP0F7T7_9MAGN</name>
<evidence type="ECO:0000256" key="5">
    <source>
        <dbReference type="ARBA" id="ARBA00022692"/>
    </source>
</evidence>
<dbReference type="EMBL" id="JBBNAE010000008">
    <property type="protein sequence ID" value="KAK9103043.1"/>
    <property type="molecule type" value="Genomic_DNA"/>
</dbReference>
<evidence type="ECO:0000256" key="4">
    <source>
        <dbReference type="ARBA" id="ARBA00022679"/>
    </source>
</evidence>
<gene>
    <name evidence="11" type="ORF">Sjap_020297</name>
</gene>
<evidence type="ECO:0000313" key="11">
    <source>
        <dbReference type="EMBL" id="KAK9103043.1"/>
    </source>
</evidence>
<organism evidence="11 12">
    <name type="scientific">Stephania japonica</name>
    <dbReference type="NCBI Taxonomy" id="461633"/>
    <lineage>
        <taxon>Eukaryota</taxon>
        <taxon>Viridiplantae</taxon>
        <taxon>Streptophyta</taxon>
        <taxon>Embryophyta</taxon>
        <taxon>Tracheophyta</taxon>
        <taxon>Spermatophyta</taxon>
        <taxon>Magnoliopsida</taxon>
        <taxon>Ranunculales</taxon>
        <taxon>Menispermaceae</taxon>
        <taxon>Menispermoideae</taxon>
        <taxon>Cissampelideae</taxon>
        <taxon>Stephania</taxon>
    </lineage>
</organism>
<keyword evidence="7 10" id="KW-1133">Transmembrane helix</keyword>
<dbReference type="Gene3D" id="3.40.720.10">
    <property type="entry name" value="Alkaline Phosphatase, subunit A"/>
    <property type="match status" value="1"/>
</dbReference>
<keyword evidence="5 10" id="KW-0812">Transmembrane</keyword>
<evidence type="ECO:0000256" key="3">
    <source>
        <dbReference type="ARBA" id="ARBA00022502"/>
    </source>
</evidence>
<dbReference type="PANTHER" id="PTHR23071:SF1">
    <property type="entry name" value="GPI ETHANOLAMINE PHOSPHATE TRANSFERASE 3"/>
    <property type="match status" value="1"/>
</dbReference>
<dbReference type="GO" id="GO:0006506">
    <property type="term" value="P:GPI anchor biosynthetic process"/>
    <property type="evidence" value="ECO:0007669"/>
    <property type="project" value="UniProtKB-KW"/>
</dbReference>
<keyword evidence="12" id="KW-1185">Reference proteome</keyword>
<comment type="caution">
    <text evidence="11">The sequence shown here is derived from an EMBL/GenBank/DDBJ whole genome shotgun (WGS) entry which is preliminary data.</text>
</comment>
<keyword evidence="8 10" id="KW-0472">Membrane</keyword>
<accession>A0AAP0F7T7</accession>
<feature type="transmembrane region" description="Helical" evidence="10">
    <location>
        <begin position="419"/>
        <end position="442"/>
    </location>
</feature>
<sequence>MQRIGLTTGGLPTFIDVGNSFGAPAIVEDNLMYQLVQNKKRVVMMGDDTWMQLFPDHFEKSFPFPSFNVKDLDTVDDGCVQHLLPSLYEDNWDVLIAHFLGVDHAGHIFGVESTPMIEKLEQYNAILESENNSNLGLVAIKLKVVEVLKNQSGPGGLHENTLLLVMGDHGQTLNGDHGGGTAEEVETVLFAMSLKTPPASIPSGSETSCNSDTEGKIICFSSIHQLDFAATVAALLGVPFPFGSIGRVNPWLYALSAGSWNQPRSGAGQKKGLYLEEWMQNYANVLCINSWQVKRYVDVYSASSVIGFPYEDLVHVSNLYAKAHDSWLKKMHSSGRENPSGSSGTILNDLQKQIDAYSGFLASVAHLARSKWTEFDLTMMGIGLGILLLSLLFHILVVRRTNELCKASCHFGKNDDSTLRFISALLVVAVRGCSFLSNSYILEEGKVTNFLFGTIAILNLQHSISKKEAITQAVTLLLLNVVLRCAIEVGLSKQELYSRLFSIFPFTMLGLEGQHVWMFIPEILSVIALIMVAYILYKISTRTHMSFLKHSVVAATILSYMLVAVHWTIESEVLAIPVIQESVGRNLLPQIVYGIGFGLLLSLTFAQLLEKKISNYRESTFIKTLALVSIWSPTIMILLGRQGPLVVLACIVAVNDKVYFSTAYCIIHMVNLESKAKDGIVHVAYDPLPVTQWNFLAVCLFFYTGHWCAFDGLRYGAAFVGFDEFNLIRQAILLGIDTFGVSHILPIFALPFLVVFQYPKYPSSKGRRTFFMKLSQVNSF</sequence>
<feature type="transmembrane region" description="Helical" evidence="10">
    <location>
        <begin position="621"/>
        <end position="639"/>
    </location>
</feature>
<dbReference type="Proteomes" id="UP001417504">
    <property type="component" value="Unassembled WGS sequence"/>
</dbReference>
<evidence type="ECO:0000256" key="7">
    <source>
        <dbReference type="ARBA" id="ARBA00022989"/>
    </source>
</evidence>
<dbReference type="InterPro" id="IPR037675">
    <property type="entry name" value="PIG-O_N"/>
</dbReference>
<comment type="pathway">
    <text evidence="2">Glycolipid biosynthesis; glycosylphosphatidylinositol-anchor biosynthesis.</text>
</comment>
<feature type="transmembrane region" description="Helical" evidence="10">
    <location>
        <begin position="731"/>
        <end position="756"/>
    </location>
</feature>
<reference evidence="11 12" key="1">
    <citation type="submission" date="2024-01" db="EMBL/GenBank/DDBJ databases">
        <title>Genome assemblies of Stephania.</title>
        <authorList>
            <person name="Yang L."/>
        </authorList>
    </citation>
    <scope>NUCLEOTIDE SEQUENCE [LARGE SCALE GENOMIC DNA]</scope>
    <source>
        <strain evidence="11">QJT</strain>
        <tissue evidence="11">Leaf</tissue>
    </source>
</reference>
<dbReference type="SUPFAM" id="SSF53649">
    <property type="entry name" value="Alkaline phosphatase-like"/>
    <property type="match status" value="1"/>
</dbReference>
<evidence type="ECO:0000256" key="6">
    <source>
        <dbReference type="ARBA" id="ARBA00022824"/>
    </source>
</evidence>
<dbReference type="PANTHER" id="PTHR23071">
    <property type="entry name" value="PHOSPHATIDYLINOSITOL GLYCAN"/>
    <property type="match status" value="1"/>
</dbReference>
<evidence type="ECO:0000256" key="9">
    <source>
        <dbReference type="ARBA" id="ARBA00023180"/>
    </source>
</evidence>
<keyword evidence="4" id="KW-0808">Transferase</keyword>
<keyword evidence="9" id="KW-0325">Glycoprotein</keyword>
<evidence type="ECO:0000256" key="8">
    <source>
        <dbReference type="ARBA" id="ARBA00023136"/>
    </source>
</evidence>
<keyword evidence="6" id="KW-0256">Endoplasmic reticulum</keyword>
<keyword evidence="3" id="KW-0337">GPI-anchor biosynthesis</keyword>
<dbReference type="InterPro" id="IPR039524">
    <property type="entry name" value="PIGO/GPI13"/>
</dbReference>
<dbReference type="CDD" id="cd16023">
    <property type="entry name" value="GPI_EPT_3"/>
    <property type="match status" value="1"/>
</dbReference>
<feature type="transmembrane region" description="Helical" evidence="10">
    <location>
        <begin position="587"/>
        <end position="609"/>
    </location>
</feature>
<comment type="subcellular location">
    <subcellularLocation>
        <location evidence="1">Endoplasmic reticulum membrane</location>
        <topology evidence="1">Multi-pass membrane protein</topology>
    </subcellularLocation>
</comment>